<evidence type="ECO:0000256" key="6">
    <source>
        <dbReference type="ARBA" id="ARBA00022763"/>
    </source>
</evidence>
<reference evidence="18" key="1">
    <citation type="submission" date="2022-10" db="EMBL/GenBank/DDBJ databases">
        <title>The WGS of Solirubrobacter ginsenosidimutans DSM 21036.</title>
        <authorList>
            <person name="Jiang Z."/>
        </authorList>
    </citation>
    <scope>NUCLEOTIDE SEQUENCE</scope>
    <source>
        <strain evidence="18">DSM 21036</strain>
    </source>
</reference>
<dbReference type="PANTHER" id="PTHR45674:SF13">
    <property type="entry name" value="DNA LIGASE-RELATED"/>
    <property type="match status" value="1"/>
</dbReference>
<evidence type="ECO:0000256" key="7">
    <source>
        <dbReference type="ARBA" id="ARBA00022840"/>
    </source>
</evidence>
<evidence type="ECO:0000256" key="13">
    <source>
        <dbReference type="ARBA" id="ARBA00054532"/>
    </source>
</evidence>
<feature type="binding site" evidence="14">
    <location>
        <position position="257"/>
    </location>
    <ligand>
        <name>ATP</name>
        <dbReference type="ChEBI" id="CHEBI:30616"/>
    </ligand>
</feature>
<accession>A0A9X3N4A5</accession>
<dbReference type="InterPro" id="IPR012340">
    <property type="entry name" value="NA-bd_OB-fold"/>
</dbReference>
<dbReference type="GO" id="GO:0051301">
    <property type="term" value="P:cell division"/>
    <property type="evidence" value="ECO:0007669"/>
    <property type="project" value="UniProtKB-KW"/>
</dbReference>
<keyword evidence="7 14" id="KW-0067">ATP-binding</keyword>
<keyword evidence="11 14" id="KW-0131">Cell cycle</keyword>
<comment type="function">
    <text evidence="13 14">DNA ligase that seals nicks in double-stranded DNA during DNA replication, DNA recombination and DNA repair.</text>
</comment>
<evidence type="ECO:0000256" key="9">
    <source>
        <dbReference type="ARBA" id="ARBA00023172"/>
    </source>
</evidence>
<dbReference type="Gene3D" id="3.30.470.30">
    <property type="entry name" value="DNA ligase/mRNA capping enzyme"/>
    <property type="match status" value="1"/>
</dbReference>
<evidence type="ECO:0000256" key="16">
    <source>
        <dbReference type="RuleBase" id="RU004196"/>
    </source>
</evidence>
<keyword evidence="5 14" id="KW-0547">Nucleotide-binding</keyword>
<dbReference type="NCBIfam" id="TIGR00574">
    <property type="entry name" value="dnl1"/>
    <property type="match status" value="1"/>
</dbReference>
<dbReference type="PROSITE" id="PS00333">
    <property type="entry name" value="DNA_LIGASE_A2"/>
    <property type="match status" value="1"/>
</dbReference>
<feature type="active site" description="N6-AMP-lysine intermediate" evidence="14">
    <location>
        <position position="237"/>
    </location>
</feature>
<keyword evidence="6 14" id="KW-0227">DNA damage</keyword>
<protein>
    <recommendedName>
        <fullName evidence="14">Probable DNA ligase</fullName>
        <ecNumber evidence="14">6.5.1.1</ecNumber>
    </recommendedName>
    <alternativeName>
        <fullName evidence="14">Polydeoxyribonucleotide synthase [ATP]</fullName>
    </alternativeName>
</protein>
<dbReference type="InterPro" id="IPR000977">
    <property type="entry name" value="DNA_ligase_ATP-dep"/>
</dbReference>
<dbReference type="GO" id="GO:0006281">
    <property type="term" value="P:DNA repair"/>
    <property type="evidence" value="ECO:0007669"/>
    <property type="project" value="UniProtKB-UniRule"/>
</dbReference>
<keyword evidence="10 14" id="KW-0234">DNA repair</keyword>
<dbReference type="EMBL" id="JAPDOD010000075">
    <property type="protein sequence ID" value="MDA0166760.1"/>
    <property type="molecule type" value="Genomic_DNA"/>
</dbReference>
<feature type="binding site" evidence="14">
    <location>
        <position position="392"/>
    </location>
    <ligand>
        <name>ATP</name>
        <dbReference type="ChEBI" id="CHEBI:30616"/>
    </ligand>
</feature>
<comment type="caution">
    <text evidence="18">The sequence shown here is derived from an EMBL/GenBank/DDBJ whole genome shotgun (WGS) entry which is preliminary data.</text>
</comment>
<keyword evidence="8 14" id="KW-0460">Magnesium</keyword>
<dbReference type="NCBIfam" id="NF002868">
    <property type="entry name" value="PRK03180.1"/>
    <property type="match status" value="1"/>
</dbReference>
<feature type="binding site" evidence="14">
    <location>
        <position position="321"/>
    </location>
    <ligand>
        <name>ATP</name>
        <dbReference type="ChEBI" id="CHEBI:30616"/>
    </ligand>
</feature>
<dbReference type="FunFam" id="2.40.50.140:FF:000163">
    <property type="entry name" value="Probable DNA ligase"/>
    <property type="match status" value="1"/>
</dbReference>
<evidence type="ECO:0000256" key="10">
    <source>
        <dbReference type="ARBA" id="ARBA00023204"/>
    </source>
</evidence>
<feature type="binding site" evidence="14">
    <location>
        <position position="242"/>
    </location>
    <ligand>
        <name>ATP</name>
        <dbReference type="ChEBI" id="CHEBI:30616"/>
    </ligand>
</feature>
<dbReference type="HAMAP" id="MF_00407">
    <property type="entry name" value="DNA_ligase"/>
    <property type="match status" value="1"/>
</dbReference>
<dbReference type="InterPro" id="IPR012308">
    <property type="entry name" value="DNA_ligase_ATP-dep_N"/>
</dbReference>
<dbReference type="GO" id="GO:0003910">
    <property type="term" value="F:DNA ligase (ATP) activity"/>
    <property type="evidence" value="ECO:0007669"/>
    <property type="project" value="UniProtKB-UniRule"/>
</dbReference>
<dbReference type="Gene3D" id="1.10.3260.10">
    <property type="entry name" value="DNA ligase, ATP-dependent, N-terminal domain"/>
    <property type="match status" value="1"/>
</dbReference>
<gene>
    <name evidence="14" type="primary">lig</name>
    <name evidence="18" type="ORF">OM076_41245</name>
</gene>
<proteinExistence type="inferred from homology"/>
<dbReference type="CDD" id="cd07901">
    <property type="entry name" value="Adenylation_DNA_ligase_Arch_LigB"/>
    <property type="match status" value="1"/>
</dbReference>
<evidence type="ECO:0000256" key="12">
    <source>
        <dbReference type="ARBA" id="ARBA00034003"/>
    </source>
</evidence>
<dbReference type="GO" id="GO:0003677">
    <property type="term" value="F:DNA binding"/>
    <property type="evidence" value="ECO:0007669"/>
    <property type="project" value="InterPro"/>
</dbReference>
<feature type="binding site" evidence="14">
    <location>
        <position position="286"/>
    </location>
    <ligand>
        <name>ATP</name>
        <dbReference type="ChEBI" id="CHEBI:30616"/>
    </ligand>
</feature>
<feature type="domain" description="ATP-dependent DNA ligase family profile" evidence="17">
    <location>
        <begin position="321"/>
        <end position="426"/>
    </location>
</feature>
<evidence type="ECO:0000256" key="3">
    <source>
        <dbReference type="ARBA" id="ARBA00022705"/>
    </source>
</evidence>
<keyword evidence="4 14" id="KW-0479">Metal-binding</keyword>
<dbReference type="SUPFAM" id="SSF50249">
    <property type="entry name" value="Nucleic acid-binding proteins"/>
    <property type="match status" value="1"/>
</dbReference>
<evidence type="ECO:0000256" key="2">
    <source>
        <dbReference type="ARBA" id="ARBA00022618"/>
    </source>
</evidence>
<dbReference type="CDD" id="cd07972">
    <property type="entry name" value="OBF_DNA_ligase_Arch_LigB"/>
    <property type="match status" value="1"/>
</dbReference>
<evidence type="ECO:0000256" key="4">
    <source>
        <dbReference type="ARBA" id="ARBA00022723"/>
    </source>
</evidence>
<dbReference type="Gene3D" id="2.40.50.140">
    <property type="entry name" value="Nucleic acid-binding proteins"/>
    <property type="match status" value="1"/>
</dbReference>
<evidence type="ECO:0000256" key="8">
    <source>
        <dbReference type="ARBA" id="ARBA00022842"/>
    </source>
</evidence>
<evidence type="ECO:0000313" key="18">
    <source>
        <dbReference type="EMBL" id="MDA0166760.1"/>
    </source>
</evidence>
<dbReference type="GO" id="GO:0005524">
    <property type="term" value="F:ATP binding"/>
    <property type="evidence" value="ECO:0007669"/>
    <property type="project" value="UniProtKB-UniRule"/>
</dbReference>
<dbReference type="GO" id="GO:0006260">
    <property type="term" value="P:DNA replication"/>
    <property type="evidence" value="ECO:0007669"/>
    <property type="project" value="UniProtKB-UniRule"/>
</dbReference>
<dbReference type="SUPFAM" id="SSF117018">
    <property type="entry name" value="ATP-dependent DNA ligase DNA-binding domain"/>
    <property type="match status" value="1"/>
</dbReference>
<evidence type="ECO:0000256" key="11">
    <source>
        <dbReference type="ARBA" id="ARBA00023306"/>
    </source>
</evidence>
<dbReference type="Pfam" id="PF04679">
    <property type="entry name" value="DNA_ligase_A_C"/>
    <property type="match status" value="1"/>
</dbReference>
<dbReference type="GO" id="GO:0071897">
    <property type="term" value="P:DNA biosynthetic process"/>
    <property type="evidence" value="ECO:0007669"/>
    <property type="project" value="InterPro"/>
</dbReference>
<dbReference type="Pfam" id="PF01068">
    <property type="entry name" value="DNA_ligase_A_M"/>
    <property type="match status" value="1"/>
</dbReference>
<keyword evidence="1 14" id="KW-0436">Ligase</keyword>
<dbReference type="Pfam" id="PF04675">
    <property type="entry name" value="DNA_ligase_A_N"/>
    <property type="match status" value="1"/>
</dbReference>
<evidence type="ECO:0000256" key="14">
    <source>
        <dbReference type="HAMAP-Rule" id="MF_00407"/>
    </source>
</evidence>
<name>A0A9X3N4A5_9ACTN</name>
<dbReference type="InterPro" id="IPR022865">
    <property type="entry name" value="DNA_ligae_ATP-dep_bac/arc"/>
</dbReference>
<comment type="catalytic activity">
    <reaction evidence="12 14 15">
        <text>ATP + (deoxyribonucleotide)n-3'-hydroxyl + 5'-phospho-(deoxyribonucleotide)m = (deoxyribonucleotide)n+m + AMP + diphosphate.</text>
        <dbReference type="EC" id="6.5.1.1"/>
    </reaction>
</comment>
<dbReference type="Proteomes" id="UP001149140">
    <property type="component" value="Unassembled WGS sequence"/>
</dbReference>
<dbReference type="EC" id="6.5.1.1" evidence="14"/>
<dbReference type="InterPro" id="IPR012309">
    <property type="entry name" value="DNA_ligase_ATP-dep_C"/>
</dbReference>
<comment type="cofactor">
    <cofactor evidence="14">
        <name>Mg(2+)</name>
        <dbReference type="ChEBI" id="CHEBI:18420"/>
    </cofactor>
</comment>
<evidence type="ECO:0000259" key="17">
    <source>
        <dbReference type="PROSITE" id="PS50160"/>
    </source>
</evidence>
<feature type="binding site" evidence="14">
    <location>
        <position position="386"/>
    </location>
    <ligand>
        <name>ATP</name>
        <dbReference type="ChEBI" id="CHEBI:30616"/>
    </ligand>
</feature>
<evidence type="ECO:0000256" key="15">
    <source>
        <dbReference type="RuleBase" id="RU000617"/>
    </source>
</evidence>
<dbReference type="InterPro" id="IPR012310">
    <property type="entry name" value="DNA_ligase_ATP-dep_cent"/>
</dbReference>
<dbReference type="InterPro" id="IPR050191">
    <property type="entry name" value="ATP-dep_DNA_ligase"/>
</dbReference>
<dbReference type="AlphaFoldDB" id="A0A9X3N4A5"/>
<keyword evidence="2 14" id="KW-0132">Cell division</keyword>
<feature type="binding site" evidence="14">
    <location>
        <position position="235"/>
    </location>
    <ligand>
        <name>ATP</name>
        <dbReference type="ChEBI" id="CHEBI:30616"/>
    </ligand>
</feature>
<evidence type="ECO:0000256" key="1">
    <source>
        <dbReference type="ARBA" id="ARBA00022598"/>
    </source>
</evidence>
<keyword evidence="19" id="KW-1185">Reference proteome</keyword>
<evidence type="ECO:0000256" key="5">
    <source>
        <dbReference type="ARBA" id="ARBA00022741"/>
    </source>
</evidence>
<dbReference type="PANTHER" id="PTHR45674">
    <property type="entry name" value="DNA LIGASE 1/3 FAMILY MEMBER"/>
    <property type="match status" value="1"/>
</dbReference>
<dbReference type="InterPro" id="IPR036599">
    <property type="entry name" value="DNA_ligase_N_sf"/>
</dbReference>
<dbReference type="InterPro" id="IPR016059">
    <property type="entry name" value="DNA_ligase_ATP-dep_CS"/>
</dbReference>
<evidence type="ECO:0000313" key="19">
    <source>
        <dbReference type="Proteomes" id="UP001149140"/>
    </source>
</evidence>
<dbReference type="PROSITE" id="PS50160">
    <property type="entry name" value="DNA_LIGASE_A3"/>
    <property type="match status" value="1"/>
</dbReference>
<keyword evidence="3 14" id="KW-0235">DNA replication</keyword>
<organism evidence="18 19">
    <name type="scientific">Solirubrobacter ginsenosidimutans</name>
    <dbReference type="NCBI Taxonomy" id="490573"/>
    <lineage>
        <taxon>Bacteria</taxon>
        <taxon>Bacillati</taxon>
        <taxon>Actinomycetota</taxon>
        <taxon>Thermoleophilia</taxon>
        <taxon>Solirubrobacterales</taxon>
        <taxon>Solirubrobacteraceae</taxon>
        <taxon>Solirubrobacter</taxon>
    </lineage>
</organism>
<dbReference type="GO" id="GO:0046872">
    <property type="term" value="F:metal ion binding"/>
    <property type="evidence" value="ECO:0007669"/>
    <property type="project" value="UniProtKB-KW"/>
</dbReference>
<keyword evidence="9 14" id="KW-0233">DNA recombination</keyword>
<dbReference type="PROSITE" id="PS00697">
    <property type="entry name" value="DNA_LIGASE_A1"/>
    <property type="match status" value="1"/>
</dbReference>
<comment type="similarity">
    <text evidence="14 16">Belongs to the ATP-dependent DNA ligase family.</text>
</comment>
<dbReference type="SUPFAM" id="SSF56091">
    <property type="entry name" value="DNA ligase/mRNA capping enzyme, catalytic domain"/>
    <property type="match status" value="1"/>
</dbReference>
<dbReference type="GO" id="GO:0006310">
    <property type="term" value="P:DNA recombination"/>
    <property type="evidence" value="ECO:0007669"/>
    <property type="project" value="UniProtKB-UniRule"/>
</dbReference>
<sequence length="521" mass="54873">MRPIPDEAPVTSTVRPSSIWASLLNVGVLFAELAAATEDVRALSGRKDKVARLAAALASLDEGERAAGAGYLAGAPRQRVLGVGWASLKELPPPASVASLSVAEVDTAFDALAELSGPGSQGARRAALTALLARATESEQSYLRALIIGDLRQGALAAVVGDAIARAAEVPVALVRRALMLRGDLGAVAEAALGVGAEALQAFRLEVGRPIAPMLASTAPDLDAALEKTGAAAVEWKLDGARIQVHRSGDDVGIFSRTLDDVTARLPEVVAAARALPGDAFVLDGEAIALRDDGTPYPFQVTGSRFASRSGHTVVLTPMFFDLLHLDGVDLLDRPGSERAAALSALVPSEWRVPRGGPEMLEAALAQGHEGVVVKGLDAPYEAGRRGAAWVKVKPIHTLDLVVLGVEWGSGRRRGWLSNLHLGARGPDGGFVMLGKTFKGLTDALLEWQTQKLLSLETHRSGHVVFVRPELVVEIAFDGVQTSPRYPGGVALRFARVVRYRDDKPAAEADTIETVLGLRPR</sequence>